<dbReference type="GO" id="GO:0008270">
    <property type="term" value="F:zinc ion binding"/>
    <property type="evidence" value="ECO:0007669"/>
    <property type="project" value="InterPro"/>
</dbReference>
<dbReference type="Gene3D" id="3.90.180.10">
    <property type="entry name" value="Medium-chain alcohol dehydrogenases, catalytic domain"/>
    <property type="match status" value="1"/>
</dbReference>
<dbReference type="PANTHER" id="PTHR48106:SF13">
    <property type="entry name" value="QUINONE OXIDOREDUCTASE-RELATED"/>
    <property type="match status" value="1"/>
</dbReference>
<dbReference type="GO" id="GO:0035925">
    <property type="term" value="F:mRNA 3'-UTR AU-rich region binding"/>
    <property type="evidence" value="ECO:0007669"/>
    <property type="project" value="TreeGrafter"/>
</dbReference>
<accession>A0A433J3I4</accession>
<evidence type="ECO:0000313" key="5">
    <source>
        <dbReference type="Proteomes" id="UP000280346"/>
    </source>
</evidence>
<feature type="domain" description="Enoyl reductase (ER)" evidence="3">
    <location>
        <begin position="20"/>
        <end position="333"/>
    </location>
</feature>
<dbReference type="SUPFAM" id="SSF50129">
    <property type="entry name" value="GroES-like"/>
    <property type="match status" value="1"/>
</dbReference>
<evidence type="ECO:0000256" key="2">
    <source>
        <dbReference type="ARBA" id="ARBA00023002"/>
    </source>
</evidence>
<dbReference type="Pfam" id="PF08240">
    <property type="entry name" value="ADH_N"/>
    <property type="match status" value="1"/>
</dbReference>
<dbReference type="GO" id="GO:0003960">
    <property type="term" value="F:quinone reductase (NADPH) activity"/>
    <property type="evidence" value="ECO:0007669"/>
    <property type="project" value="InterPro"/>
</dbReference>
<gene>
    <name evidence="4" type="ORF">EJ913_22765</name>
</gene>
<dbReference type="InterPro" id="IPR011032">
    <property type="entry name" value="GroES-like_sf"/>
</dbReference>
<dbReference type="OrthoDB" id="9805883at2"/>
<sequence>MAGTTPQGNTVQAVRVHQPGGPEALVLETVALPPPGPGEALVRHTAIGVNLIDTYHRSALSGQYAIPRPAVLGVEGAGVVEAVGPGVDTVRPGDRVAYWMLLGAYAEKRIVPAARLVRLPDTVSDAVAAAAMVKGTTAQYLLHRVYPVKAGDTLLVHAAAGGVGQLLCQWARSLGATVIGTVGSPEKLDIARSAGCEHAILSRDEDFAVRVRDITGGRGVDVVYDSIGQDSFLRSLDCLRPFGMMVNYGQASGPVPPLDIGVLAQKGSLFLAKPTLATVTCSRADIEALAGNLFAALAEGRIRVEVSRQAPLAEAAAVHRDLEARRTTGSIVLVP</sequence>
<comment type="caution">
    <text evidence="4">The sequence shown here is derived from an EMBL/GenBank/DDBJ whole genome shotgun (WGS) entry which is preliminary data.</text>
</comment>
<keyword evidence="2" id="KW-0560">Oxidoreductase</keyword>
<protein>
    <submittedName>
        <fullName evidence="4">Quinone oxidoreductase</fullName>
    </submittedName>
</protein>
<dbReference type="GO" id="GO:0005829">
    <property type="term" value="C:cytosol"/>
    <property type="evidence" value="ECO:0007669"/>
    <property type="project" value="TreeGrafter"/>
</dbReference>
<dbReference type="RefSeq" id="WP_127002187.1">
    <property type="nucleotide sequence ID" value="NZ_JBNPXW010000019.1"/>
</dbReference>
<dbReference type="CDD" id="cd05286">
    <property type="entry name" value="QOR2"/>
    <property type="match status" value="1"/>
</dbReference>
<dbReference type="InterPro" id="IPR002364">
    <property type="entry name" value="Quin_OxRdtase/zeta-crystal_CS"/>
</dbReference>
<evidence type="ECO:0000313" key="4">
    <source>
        <dbReference type="EMBL" id="RUQ66340.1"/>
    </source>
</evidence>
<dbReference type="GO" id="GO:0070402">
    <property type="term" value="F:NADPH binding"/>
    <property type="evidence" value="ECO:0007669"/>
    <property type="project" value="TreeGrafter"/>
</dbReference>
<evidence type="ECO:0000259" key="3">
    <source>
        <dbReference type="SMART" id="SM00829"/>
    </source>
</evidence>
<name>A0A433J3I4_9PROT</name>
<dbReference type="InterPro" id="IPR013154">
    <property type="entry name" value="ADH-like_N"/>
</dbReference>
<keyword evidence="1" id="KW-0521">NADP</keyword>
<dbReference type="Pfam" id="PF00107">
    <property type="entry name" value="ADH_zinc_N"/>
    <property type="match status" value="1"/>
</dbReference>
<dbReference type="SMART" id="SM00829">
    <property type="entry name" value="PKS_ER"/>
    <property type="match status" value="1"/>
</dbReference>
<organism evidence="4 5">
    <name type="scientific">Azospirillum doebereinerae</name>
    <dbReference type="NCBI Taxonomy" id="92933"/>
    <lineage>
        <taxon>Bacteria</taxon>
        <taxon>Pseudomonadati</taxon>
        <taxon>Pseudomonadota</taxon>
        <taxon>Alphaproteobacteria</taxon>
        <taxon>Rhodospirillales</taxon>
        <taxon>Azospirillaceae</taxon>
        <taxon>Azospirillum</taxon>
    </lineage>
</organism>
<dbReference type="InterPro" id="IPR020843">
    <property type="entry name" value="ER"/>
</dbReference>
<proteinExistence type="predicted"/>
<keyword evidence="5" id="KW-1185">Reference proteome</keyword>
<dbReference type="PANTHER" id="PTHR48106">
    <property type="entry name" value="QUINONE OXIDOREDUCTASE PIG3-RELATED"/>
    <property type="match status" value="1"/>
</dbReference>
<dbReference type="InterPro" id="IPR036291">
    <property type="entry name" value="NAD(P)-bd_dom_sf"/>
</dbReference>
<dbReference type="Proteomes" id="UP000280346">
    <property type="component" value="Unassembled WGS sequence"/>
</dbReference>
<dbReference type="FunFam" id="3.40.50.720:FF:000053">
    <property type="entry name" value="Quinone oxidoreductase 1"/>
    <property type="match status" value="1"/>
</dbReference>
<dbReference type="SUPFAM" id="SSF51735">
    <property type="entry name" value="NAD(P)-binding Rossmann-fold domains"/>
    <property type="match status" value="1"/>
</dbReference>
<evidence type="ECO:0000256" key="1">
    <source>
        <dbReference type="ARBA" id="ARBA00022857"/>
    </source>
</evidence>
<dbReference type="PROSITE" id="PS01162">
    <property type="entry name" value="QOR_ZETA_CRYSTAL"/>
    <property type="match status" value="1"/>
</dbReference>
<dbReference type="EMBL" id="RZIJ01000021">
    <property type="protein sequence ID" value="RUQ66340.1"/>
    <property type="molecule type" value="Genomic_DNA"/>
</dbReference>
<dbReference type="Gene3D" id="3.40.50.720">
    <property type="entry name" value="NAD(P)-binding Rossmann-like Domain"/>
    <property type="match status" value="1"/>
</dbReference>
<dbReference type="InterPro" id="IPR047618">
    <property type="entry name" value="QOR-like"/>
</dbReference>
<dbReference type="InterPro" id="IPR013149">
    <property type="entry name" value="ADH-like_C"/>
</dbReference>
<dbReference type="AlphaFoldDB" id="A0A433J3I4"/>
<reference evidence="4 5" key="1">
    <citation type="submission" date="2018-12" db="EMBL/GenBank/DDBJ databases">
        <authorList>
            <person name="Yang Y."/>
        </authorList>
    </citation>
    <scope>NUCLEOTIDE SEQUENCE [LARGE SCALE GENOMIC DNA]</scope>
    <source>
        <strain evidence="4 5">GSF71</strain>
    </source>
</reference>